<dbReference type="Proteomes" id="UP001302321">
    <property type="component" value="Unassembled WGS sequence"/>
</dbReference>
<dbReference type="EMBL" id="MU866128">
    <property type="protein sequence ID" value="KAK4178869.1"/>
    <property type="molecule type" value="Genomic_DNA"/>
</dbReference>
<protein>
    <submittedName>
        <fullName evidence="2">Uncharacterized protein</fullName>
    </submittedName>
</protein>
<dbReference type="AlphaFoldDB" id="A0AAN7AA20"/>
<comment type="caution">
    <text evidence="2">The sequence shown here is derived from an EMBL/GenBank/DDBJ whole genome shotgun (WGS) entry which is preliminary data.</text>
</comment>
<proteinExistence type="predicted"/>
<evidence type="ECO:0000313" key="2">
    <source>
        <dbReference type="EMBL" id="KAK4178869.1"/>
    </source>
</evidence>
<organism evidence="2 3">
    <name type="scientific">Triangularia setosa</name>
    <dbReference type="NCBI Taxonomy" id="2587417"/>
    <lineage>
        <taxon>Eukaryota</taxon>
        <taxon>Fungi</taxon>
        <taxon>Dikarya</taxon>
        <taxon>Ascomycota</taxon>
        <taxon>Pezizomycotina</taxon>
        <taxon>Sordariomycetes</taxon>
        <taxon>Sordariomycetidae</taxon>
        <taxon>Sordariales</taxon>
        <taxon>Podosporaceae</taxon>
        <taxon>Triangularia</taxon>
    </lineage>
</organism>
<reference evidence="2" key="1">
    <citation type="journal article" date="2023" name="Mol. Phylogenet. Evol.">
        <title>Genome-scale phylogeny and comparative genomics of the fungal order Sordariales.</title>
        <authorList>
            <person name="Hensen N."/>
            <person name="Bonometti L."/>
            <person name="Westerberg I."/>
            <person name="Brannstrom I.O."/>
            <person name="Guillou S."/>
            <person name="Cros-Aarteil S."/>
            <person name="Calhoun S."/>
            <person name="Haridas S."/>
            <person name="Kuo A."/>
            <person name="Mondo S."/>
            <person name="Pangilinan J."/>
            <person name="Riley R."/>
            <person name="LaButti K."/>
            <person name="Andreopoulos B."/>
            <person name="Lipzen A."/>
            <person name="Chen C."/>
            <person name="Yan M."/>
            <person name="Daum C."/>
            <person name="Ng V."/>
            <person name="Clum A."/>
            <person name="Steindorff A."/>
            <person name="Ohm R.A."/>
            <person name="Martin F."/>
            <person name="Silar P."/>
            <person name="Natvig D.O."/>
            <person name="Lalanne C."/>
            <person name="Gautier V."/>
            <person name="Ament-Velasquez S.L."/>
            <person name="Kruys A."/>
            <person name="Hutchinson M.I."/>
            <person name="Powell A.J."/>
            <person name="Barry K."/>
            <person name="Miller A.N."/>
            <person name="Grigoriev I.V."/>
            <person name="Debuchy R."/>
            <person name="Gladieux P."/>
            <person name="Hiltunen Thoren M."/>
            <person name="Johannesson H."/>
        </authorList>
    </citation>
    <scope>NUCLEOTIDE SEQUENCE</scope>
    <source>
        <strain evidence="2">CBS 892.96</strain>
    </source>
</reference>
<feature type="region of interest" description="Disordered" evidence="1">
    <location>
        <begin position="1"/>
        <end position="45"/>
    </location>
</feature>
<name>A0AAN7AA20_9PEZI</name>
<evidence type="ECO:0000313" key="3">
    <source>
        <dbReference type="Proteomes" id="UP001302321"/>
    </source>
</evidence>
<evidence type="ECO:0000256" key="1">
    <source>
        <dbReference type="SAM" id="MobiDB-lite"/>
    </source>
</evidence>
<sequence length="281" mass="31386">MTSSQSQQQTEPLRLTPHHDDNDTTAAPAAAAEEEGEQEPGPPFTSPYSLLKYLYADVARFRSVASENCVLHPADRSADDCVGVEACQRHEENLLKATRGTLQMRVEQMTVSSSREFGCVMGQFELGAGGEVRESFCGVWRFETVEDEEKGKRKVARVVEHWENLTPEGGRRVAEWRPKLKLNKLGINRQFPHLLNTQIVQIHISWLSALSHLNHRHPQDVSNILGVLLLYGCDLPSESLAECSKLGDVLLVKRSKSGRLGDRQGISKWREGRGDECASDI</sequence>
<gene>
    <name evidence="2" type="ORF">QBC36DRAFT_366020</name>
</gene>
<keyword evidence="3" id="KW-1185">Reference proteome</keyword>
<accession>A0AAN7AA20</accession>
<reference evidence="2" key="2">
    <citation type="submission" date="2023-05" db="EMBL/GenBank/DDBJ databases">
        <authorList>
            <consortium name="Lawrence Berkeley National Laboratory"/>
            <person name="Steindorff A."/>
            <person name="Hensen N."/>
            <person name="Bonometti L."/>
            <person name="Westerberg I."/>
            <person name="Brannstrom I.O."/>
            <person name="Guillou S."/>
            <person name="Cros-Aarteil S."/>
            <person name="Calhoun S."/>
            <person name="Haridas S."/>
            <person name="Kuo A."/>
            <person name="Mondo S."/>
            <person name="Pangilinan J."/>
            <person name="Riley R."/>
            <person name="Labutti K."/>
            <person name="Andreopoulos B."/>
            <person name="Lipzen A."/>
            <person name="Chen C."/>
            <person name="Yanf M."/>
            <person name="Daum C."/>
            <person name="Ng V."/>
            <person name="Clum A."/>
            <person name="Ohm R."/>
            <person name="Martin F."/>
            <person name="Silar P."/>
            <person name="Natvig D."/>
            <person name="Lalanne C."/>
            <person name="Gautier V."/>
            <person name="Ament-Velasquez S.L."/>
            <person name="Kruys A."/>
            <person name="Hutchinson M.I."/>
            <person name="Powell A.J."/>
            <person name="Barry K."/>
            <person name="Miller A.N."/>
            <person name="Grigoriev I.V."/>
            <person name="Debuchy R."/>
            <person name="Gladieux P."/>
            <person name="Thoren M.H."/>
            <person name="Johannesson H."/>
        </authorList>
    </citation>
    <scope>NUCLEOTIDE SEQUENCE</scope>
    <source>
        <strain evidence="2">CBS 892.96</strain>
    </source>
</reference>
<feature type="compositionally biased region" description="Polar residues" evidence="1">
    <location>
        <begin position="1"/>
        <end position="11"/>
    </location>
</feature>